<dbReference type="EMBL" id="BJNV01000011">
    <property type="protein sequence ID" value="GEC94944.1"/>
    <property type="molecule type" value="Genomic_DNA"/>
</dbReference>
<dbReference type="Proteomes" id="UP000318422">
    <property type="component" value="Unassembled WGS sequence"/>
</dbReference>
<evidence type="ECO:0000256" key="6">
    <source>
        <dbReference type="ARBA" id="ARBA00022927"/>
    </source>
</evidence>
<dbReference type="PANTHER" id="PTHR34982">
    <property type="entry name" value="YOP PROTEINS TRANSLOCATION PROTEIN L"/>
    <property type="match status" value="1"/>
</dbReference>
<dbReference type="RefSeq" id="WP_246093283.1">
    <property type="nucleotide sequence ID" value="NZ_BJNV01000011.1"/>
</dbReference>
<dbReference type="Pfam" id="PF02108">
    <property type="entry name" value="FliH"/>
    <property type="match status" value="1"/>
</dbReference>
<evidence type="ECO:0000256" key="4">
    <source>
        <dbReference type="ARBA" id="ARBA00022448"/>
    </source>
</evidence>
<evidence type="ECO:0000256" key="3">
    <source>
        <dbReference type="ARBA" id="ARBA00016507"/>
    </source>
</evidence>
<comment type="caution">
    <text evidence="10">The sequence shown here is derived from an EMBL/GenBank/DDBJ whole genome shotgun (WGS) entry which is preliminary data.</text>
</comment>
<evidence type="ECO:0000256" key="7">
    <source>
        <dbReference type="ARBA" id="ARBA00023225"/>
    </source>
</evidence>
<gene>
    <name evidence="10" type="primary">fliH</name>
    <name evidence="10" type="ORF">ZRA01_10170</name>
</gene>
<dbReference type="InterPro" id="IPR051472">
    <property type="entry name" value="T3SS_Stator/FliH"/>
</dbReference>
<dbReference type="PANTHER" id="PTHR34982:SF1">
    <property type="entry name" value="FLAGELLAR ASSEMBLY PROTEIN FLIH"/>
    <property type="match status" value="1"/>
</dbReference>
<dbReference type="Gene3D" id="3.30.2320.30">
    <property type="entry name" value="ATP synthase, E subunit, C-terminal"/>
    <property type="match status" value="1"/>
</dbReference>
<evidence type="ECO:0000313" key="10">
    <source>
        <dbReference type="EMBL" id="GEC94944.1"/>
    </source>
</evidence>
<keyword evidence="5" id="KW-1005">Bacterial flagellum biogenesis</keyword>
<evidence type="ECO:0000256" key="1">
    <source>
        <dbReference type="ARBA" id="ARBA00003041"/>
    </source>
</evidence>
<dbReference type="GO" id="GO:0044781">
    <property type="term" value="P:bacterial-type flagellum organization"/>
    <property type="evidence" value="ECO:0007669"/>
    <property type="project" value="UniProtKB-KW"/>
</dbReference>
<evidence type="ECO:0000256" key="8">
    <source>
        <dbReference type="SAM" id="MobiDB-lite"/>
    </source>
</evidence>
<evidence type="ECO:0000313" key="11">
    <source>
        <dbReference type="Proteomes" id="UP000318422"/>
    </source>
</evidence>
<keyword evidence="10" id="KW-0282">Flagellum</keyword>
<keyword evidence="10" id="KW-0969">Cilium</keyword>
<dbReference type="AlphaFoldDB" id="A0A4Y4CU16"/>
<evidence type="ECO:0000256" key="5">
    <source>
        <dbReference type="ARBA" id="ARBA00022795"/>
    </source>
</evidence>
<dbReference type="InterPro" id="IPR018035">
    <property type="entry name" value="Flagellar_FliH/T3SS_HrpE"/>
</dbReference>
<feature type="compositionally biased region" description="Pro residues" evidence="8">
    <location>
        <begin position="44"/>
        <end position="62"/>
    </location>
</feature>
<protein>
    <recommendedName>
        <fullName evidence="3">Flagellar assembly protein FliH</fullName>
    </recommendedName>
</protein>
<evidence type="ECO:0000259" key="9">
    <source>
        <dbReference type="Pfam" id="PF02108"/>
    </source>
</evidence>
<feature type="domain" description="Flagellar assembly protein FliH/Type III secretion system HrpE" evidence="9">
    <location>
        <begin position="102"/>
        <end position="224"/>
    </location>
</feature>
<organism evidence="10 11">
    <name type="scientific">Zoogloea ramigera</name>
    <dbReference type="NCBI Taxonomy" id="350"/>
    <lineage>
        <taxon>Bacteria</taxon>
        <taxon>Pseudomonadati</taxon>
        <taxon>Pseudomonadota</taxon>
        <taxon>Betaproteobacteria</taxon>
        <taxon>Rhodocyclales</taxon>
        <taxon>Zoogloeaceae</taxon>
        <taxon>Zoogloea</taxon>
    </lineage>
</organism>
<reference evidence="10 11" key="1">
    <citation type="submission" date="2019-06" db="EMBL/GenBank/DDBJ databases">
        <title>Whole genome shotgun sequence of Zoogloea ramigera NBRC 15342.</title>
        <authorList>
            <person name="Hosoyama A."/>
            <person name="Uohara A."/>
            <person name="Ohji S."/>
            <person name="Ichikawa N."/>
        </authorList>
    </citation>
    <scope>NUCLEOTIDE SEQUENCE [LARGE SCALE GENOMIC DNA]</scope>
    <source>
        <strain evidence="10 11">NBRC 15342</strain>
    </source>
</reference>
<evidence type="ECO:0000256" key="2">
    <source>
        <dbReference type="ARBA" id="ARBA00006602"/>
    </source>
</evidence>
<proteinExistence type="inferred from homology"/>
<feature type="compositionally biased region" description="Pro residues" evidence="8">
    <location>
        <begin position="26"/>
        <end position="36"/>
    </location>
</feature>
<dbReference type="GO" id="GO:0015031">
    <property type="term" value="P:protein transport"/>
    <property type="evidence" value="ECO:0007669"/>
    <property type="project" value="UniProtKB-KW"/>
</dbReference>
<dbReference type="GO" id="GO:0005829">
    <property type="term" value="C:cytosol"/>
    <property type="evidence" value="ECO:0007669"/>
    <property type="project" value="TreeGrafter"/>
</dbReference>
<feature type="region of interest" description="Disordered" evidence="8">
    <location>
        <begin position="1"/>
        <end position="65"/>
    </location>
</feature>
<comment type="function">
    <text evidence="1">Needed for flagellar regrowth and assembly.</text>
</comment>
<keyword evidence="6" id="KW-0653">Protein transport</keyword>
<keyword evidence="10" id="KW-0966">Cell projection</keyword>
<dbReference type="SUPFAM" id="SSF160527">
    <property type="entry name" value="V-type ATPase subunit E-like"/>
    <property type="match status" value="1"/>
</dbReference>
<keyword evidence="4" id="KW-0813">Transport</keyword>
<keyword evidence="11" id="KW-1185">Reference proteome</keyword>
<dbReference type="InterPro" id="IPR038495">
    <property type="entry name" value="ATPase_E_C"/>
</dbReference>
<name>A0A4Y4CU16_ZOORA</name>
<comment type="similarity">
    <text evidence="2">Belongs to the FliH family.</text>
</comment>
<keyword evidence="7" id="KW-1006">Bacterial flagellum protein export</keyword>
<accession>A0A4Y4CU16</accession>
<sequence>MSHHQAAGAYRRWSPPSFDEPAPQRTAPPPPPPPLLEPVEPEPPELPFEPEPLPVVPPPLPDTAPDIHLPTAEDIERIHEEARKEGYDAGYEEGTARGRVEAMNIHGLLQGLEDSLTRLDQEVAEEILSLSIEVARQMVRHHFAAHPESVAELIREALLQMPQAHAMVHLNPDDLELARDYLGEQLTHAGHRLVEDASISRGGVRIDAGGSQIDATVQTRWRRILDNLGRNVAWDGDGS</sequence>